<accession>A0A5Q0GVE0</accession>
<dbReference type="RefSeq" id="WP_153278010.1">
    <property type="nucleotide sequence ID" value="NZ_CP034550.1"/>
</dbReference>
<dbReference type="Proteomes" id="UP000325787">
    <property type="component" value="Chromosome"/>
</dbReference>
<feature type="region of interest" description="Disordered" evidence="1">
    <location>
        <begin position="1"/>
        <end position="85"/>
    </location>
</feature>
<evidence type="ECO:0000313" key="3">
    <source>
        <dbReference type="Proteomes" id="UP000325787"/>
    </source>
</evidence>
<protein>
    <submittedName>
        <fullName evidence="2">Uncharacterized protein</fullName>
    </submittedName>
</protein>
<gene>
    <name evidence="2" type="ORF">EKG83_11010</name>
</gene>
<dbReference type="KEGG" id="ssyi:EKG83_11010"/>
<dbReference type="AlphaFoldDB" id="A0A5Q0GVE0"/>
<reference evidence="3" key="1">
    <citation type="journal article" date="2021" name="Curr. Microbiol.">
        <title>Complete genome of nocamycin-producing strain Saccharothrix syringae NRRL B-16468 reveals the biosynthetic potential for secondary metabolites.</title>
        <authorList>
            <person name="Mo X."/>
            <person name="Yang S."/>
        </authorList>
    </citation>
    <scope>NUCLEOTIDE SEQUENCE [LARGE SCALE GENOMIC DNA]</scope>
    <source>
        <strain evidence="3">ATCC 51364 / DSM 43886 / JCM 6844 / KCTC 9398 / NBRC 14523 / NRRL B-16468 / INA 2240</strain>
    </source>
</reference>
<name>A0A5Q0GVE0_SACSY</name>
<organism evidence="2 3">
    <name type="scientific">Saccharothrix syringae</name>
    <name type="common">Nocardiopsis syringae</name>
    <dbReference type="NCBI Taxonomy" id="103733"/>
    <lineage>
        <taxon>Bacteria</taxon>
        <taxon>Bacillati</taxon>
        <taxon>Actinomycetota</taxon>
        <taxon>Actinomycetes</taxon>
        <taxon>Pseudonocardiales</taxon>
        <taxon>Pseudonocardiaceae</taxon>
        <taxon>Saccharothrix</taxon>
    </lineage>
</organism>
<evidence type="ECO:0000313" key="2">
    <source>
        <dbReference type="EMBL" id="QFZ17939.1"/>
    </source>
</evidence>
<proteinExistence type="predicted"/>
<sequence length="85" mass="9203">MTAVHERLPAEPRAAGPPDLSATPVDSPHPRPRRGTTPGRPRSTDATSALGTTRSPTPRASRPPPPRPPRHPDHDNRNDATQQTR</sequence>
<evidence type="ECO:0000256" key="1">
    <source>
        <dbReference type="SAM" id="MobiDB-lite"/>
    </source>
</evidence>
<dbReference type="EMBL" id="CP034550">
    <property type="protein sequence ID" value="QFZ17939.1"/>
    <property type="molecule type" value="Genomic_DNA"/>
</dbReference>
<feature type="compositionally biased region" description="Basic and acidic residues" evidence="1">
    <location>
        <begin position="1"/>
        <end position="10"/>
    </location>
</feature>
<keyword evidence="3" id="KW-1185">Reference proteome</keyword>